<dbReference type="OrthoDB" id="6432034at2759"/>
<gene>
    <name evidence="1" type="ORF">AVEN_180445_1</name>
</gene>
<dbReference type="AlphaFoldDB" id="A0A4Y2GNV9"/>
<evidence type="ECO:0000313" key="2">
    <source>
        <dbReference type="Proteomes" id="UP000499080"/>
    </source>
</evidence>
<dbReference type="Proteomes" id="UP000499080">
    <property type="component" value="Unassembled WGS sequence"/>
</dbReference>
<sequence length="120" mass="13960">MVVEAFGPSVHQFIETVIEEIRVLVVEPLNLPSASVPKWRADNASQQSGAVENHLDIHYEILTIRRKHLAIRHFRTDAEVQEAEVKWLSDLDPDFFYAGFDKLVHRCRKCFDNHGDYEEK</sequence>
<dbReference type="Gene3D" id="3.30.420.10">
    <property type="entry name" value="Ribonuclease H-like superfamily/Ribonuclease H"/>
    <property type="match status" value="1"/>
</dbReference>
<keyword evidence="2" id="KW-1185">Reference proteome</keyword>
<accession>A0A4Y2GNV9</accession>
<dbReference type="EMBL" id="BGPR01001433">
    <property type="protein sequence ID" value="GBM53794.1"/>
    <property type="molecule type" value="Genomic_DNA"/>
</dbReference>
<name>A0A4Y2GNV9_ARAVE</name>
<dbReference type="InterPro" id="IPR036397">
    <property type="entry name" value="RNaseH_sf"/>
</dbReference>
<dbReference type="GO" id="GO:0003676">
    <property type="term" value="F:nucleic acid binding"/>
    <property type="evidence" value="ECO:0007669"/>
    <property type="project" value="InterPro"/>
</dbReference>
<protein>
    <submittedName>
        <fullName evidence="1">Uncharacterized protein</fullName>
    </submittedName>
</protein>
<comment type="caution">
    <text evidence="1">The sequence shown here is derived from an EMBL/GenBank/DDBJ whole genome shotgun (WGS) entry which is preliminary data.</text>
</comment>
<reference evidence="1 2" key="1">
    <citation type="journal article" date="2019" name="Sci. Rep.">
        <title>Orb-weaving spider Araneus ventricosus genome elucidates the spidroin gene catalogue.</title>
        <authorList>
            <person name="Kono N."/>
            <person name="Nakamura H."/>
            <person name="Ohtoshi R."/>
            <person name="Moran D.A.P."/>
            <person name="Shinohara A."/>
            <person name="Yoshida Y."/>
            <person name="Fujiwara M."/>
            <person name="Mori M."/>
            <person name="Tomita M."/>
            <person name="Arakawa K."/>
        </authorList>
    </citation>
    <scope>NUCLEOTIDE SEQUENCE [LARGE SCALE GENOMIC DNA]</scope>
</reference>
<organism evidence="1 2">
    <name type="scientific">Araneus ventricosus</name>
    <name type="common">Orbweaver spider</name>
    <name type="synonym">Epeira ventricosa</name>
    <dbReference type="NCBI Taxonomy" id="182803"/>
    <lineage>
        <taxon>Eukaryota</taxon>
        <taxon>Metazoa</taxon>
        <taxon>Ecdysozoa</taxon>
        <taxon>Arthropoda</taxon>
        <taxon>Chelicerata</taxon>
        <taxon>Arachnida</taxon>
        <taxon>Araneae</taxon>
        <taxon>Araneomorphae</taxon>
        <taxon>Entelegynae</taxon>
        <taxon>Araneoidea</taxon>
        <taxon>Araneidae</taxon>
        <taxon>Araneus</taxon>
    </lineage>
</organism>
<evidence type="ECO:0000313" key="1">
    <source>
        <dbReference type="EMBL" id="GBM53794.1"/>
    </source>
</evidence>
<proteinExistence type="predicted"/>